<dbReference type="WBParaSite" id="HPBE_0000292101-mRNA-1">
    <property type="protein sequence ID" value="HPBE_0000292101-mRNA-1"/>
    <property type="gene ID" value="HPBE_0000292101"/>
</dbReference>
<feature type="compositionally biased region" description="Acidic residues" evidence="2">
    <location>
        <begin position="360"/>
        <end position="377"/>
    </location>
</feature>
<dbReference type="EMBL" id="UZAH01005502">
    <property type="protein sequence ID" value="VDO29340.1"/>
    <property type="molecule type" value="Genomic_DNA"/>
</dbReference>
<dbReference type="AlphaFoldDB" id="A0A183F9S9"/>
<keyword evidence="5" id="KW-1185">Reference proteome</keyword>
<proteinExistence type="predicted"/>
<reference evidence="6" key="2">
    <citation type="submission" date="2019-09" db="UniProtKB">
        <authorList>
            <consortium name="WormBaseParasite"/>
        </authorList>
    </citation>
    <scope>IDENTIFICATION</scope>
</reference>
<protein>
    <submittedName>
        <fullName evidence="6">PHM7_cyt domain-containing protein</fullName>
    </submittedName>
</protein>
<keyword evidence="3" id="KW-0472">Membrane</keyword>
<evidence type="ECO:0000313" key="5">
    <source>
        <dbReference type="Proteomes" id="UP000050761"/>
    </source>
</evidence>
<evidence type="ECO:0000256" key="2">
    <source>
        <dbReference type="SAM" id="MobiDB-lite"/>
    </source>
</evidence>
<dbReference type="OrthoDB" id="5862305at2759"/>
<keyword evidence="1" id="KW-0175">Coiled coil</keyword>
<feature type="coiled-coil region" evidence="1">
    <location>
        <begin position="292"/>
        <end position="319"/>
    </location>
</feature>
<sequence length="456" mass="51980">MTTSEIILSVQDELETNVLIDDDICTVSNVVLTGCYNCAKGAEARINCKSSKNVQAEITCNDTSFTALITSWLDGHANDINEIQWPDIYHIADVFLQWYKTLILALGALVFALLVTMSVIDVDEKAFLSRMVHNPHQEWAPVDRDLQLFYDALQQQIRLTTVLQRQWIELGKDDHVALATPAARILLIVRRLDAVRVTRDHISRAGSRFVVTNLLYKDMVPDTAREEMGRRVEEVLRLMDEHRTLLTTLISGMEKDLLKAENDFRTGPCSTNVEQVNALFRRAFDTLTWSDKDKSEKRFAELQSKIEEQAHELATLKEQLTSKASCEDKAAEMAPSDSDYFHNMVEEVMGPEEPPPLVDEPSDDDEGDGEGSFDESEVGTIDEYQEEGLDEIRVDEPMEVAVHEQRVVEWVWQAPAPDERRDRVEDEGRQVDEQAQEVRPPEEVDQRVEAMNEEDE</sequence>
<feature type="compositionally biased region" description="Basic and acidic residues" evidence="2">
    <location>
        <begin position="439"/>
        <end position="450"/>
    </location>
</feature>
<keyword evidence="3" id="KW-0812">Transmembrane</keyword>
<accession>A0A183F9S9</accession>
<keyword evidence="3" id="KW-1133">Transmembrane helix</keyword>
<evidence type="ECO:0000256" key="1">
    <source>
        <dbReference type="SAM" id="Coils"/>
    </source>
</evidence>
<feature type="compositionally biased region" description="Basic and acidic residues" evidence="2">
    <location>
        <begin position="417"/>
        <end position="432"/>
    </location>
</feature>
<accession>A0A3P7U341</accession>
<feature type="region of interest" description="Disordered" evidence="2">
    <location>
        <begin position="349"/>
        <end position="394"/>
    </location>
</feature>
<gene>
    <name evidence="4" type="ORF">HPBE_LOCUS2922</name>
</gene>
<evidence type="ECO:0000313" key="4">
    <source>
        <dbReference type="EMBL" id="VDO29340.1"/>
    </source>
</evidence>
<dbReference type="Proteomes" id="UP000050761">
    <property type="component" value="Unassembled WGS sequence"/>
</dbReference>
<reference evidence="4 5" key="1">
    <citation type="submission" date="2018-11" db="EMBL/GenBank/DDBJ databases">
        <authorList>
            <consortium name="Pathogen Informatics"/>
        </authorList>
    </citation>
    <scope>NUCLEOTIDE SEQUENCE [LARGE SCALE GENOMIC DNA]</scope>
</reference>
<feature type="transmembrane region" description="Helical" evidence="3">
    <location>
        <begin position="102"/>
        <end position="122"/>
    </location>
</feature>
<name>A0A183F9S9_HELPZ</name>
<evidence type="ECO:0000256" key="3">
    <source>
        <dbReference type="SAM" id="Phobius"/>
    </source>
</evidence>
<feature type="region of interest" description="Disordered" evidence="2">
    <location>
        <begin position="412"/>
        <end position="456"/>
    </location>
</feature>
<organism evidence="5 6">
    <name type="scientific">Heligmosomoides polygyrus</name>
    <name type="common">Parasitic roundworm</name>
    <dbReference type="NCBI Taxonomy" id="6339"/>
    <lineage>
        <taxon>Eukaryota</taxon>
        <taxon>Metazoa</taxon>
        <taxon>Ecdysozoa</taxon>
        <taxon>Nematoda</taxon>
        <taxon>Chromadorea</taxon>
        <taxon>Rhabditida</taxon>
        <taxon>Rhabditina</taxon>
        <taxon>Rhabditomorpha</taxon>
        <taxon>Strongyloidea</taxon>
        <taxon>Heligmosomidae</taxon>
        <taxon>Heligmosomoides</taxon>
    </lineage>
</organism>
<dbReference type="Gene3D" id="2.60.40.3770">
    <property type="match status" value="1"/>
</dbReference>
<evidence type="ECO:0000313" key="6">
    <source>
        <dbReference type="WBParaSite" id="HPBE_0000292101-mRNA-1"/>
    </source>
</evidence>